<feature type="domain" description="CobQ/CobB/MinD/ParA nucleotide binding" evidence="1">
    <location>
        <begin position="5"/>
        <end position="154"/>
    </location>
</feature>
<dbReference type="PANTHER" id="PTHR13696">
    <property type="entry name" value="P-LOOP CONTAINING NUCLEOSIDE TRIPHOSPHATE HYDROLASE"/>
    <property type="match status" value="1"/>
</dbReference>
<dbReference type="Pfam" id="PF01656">
    <property type="entry name" value="CbiA"/>
    <property type="match status" value="1"/>
</dbReference>
<dbReference type="CDD" id="cd02042">
    <property type="entry name" value="ParAB_family"/>
    <property type="match status" value="1"/>
</dbReference>
<dbReference type="InterPro" id="IPR027417">
    <property type="entry name" value="P-loop_NTPase"/>
</dbReference>
<dbReference type="AlphaFoldDB" id="A0A382QIB9"/>
<dbReference type="SUPFAM" id="SSF52540">
    <property type="entry name" value="P-loop containing nucleoside triphosphate hydrolases"/>
    <property type="match status" value="1"/>
</dbReference>
<sequence length="204" mass="21653">MKQIISVIQQKGGVGKTTLTVHLAHELRVQNPNWRIAIADADPQQSATKWVARGKLMNDSGIDAYTVAADGEGKHLRKELEAIDANVVLVDLPPAIESVSLRAALYAHLMLVPVGASALDIEAAKAAIDVCEEAQGLDGTKKFLIVPSKVRSSTAAGRELRTVLSKWGQVSETTLGLRVAYSDAATTGEGINSYAPSSAAHQEM</sequence>
<dbReference type="PANTHER" id="PTHR13696:SF96">
    <property type="entry name" value="COBQ_COBB_MIND_PARA NUCLEOTIDE BINDING DOMAIN-CONTAINING PROTEIN"/>
    <property type="match status" value="1"/>
</dbReference>
<protein>
    <recommendedName>
        <fullName evidence="1">CobQ/CobB/MinD/ParA nucleotide binding domain-containing protein</fullName>
    </recommendedName>
</protein>
<evidence type="ECO:0000259" key="1">
    <source>
        <dbReference type="Pfam" id="PF01656"/>
    </source>
</evidence>
<dbReference type="InterPro" id="IPR002586">
    <property type="entry name" value="CobQ/CobB/MinD/ParA_Nub-bd_dom"/>
</dbReference>
<evidence type="ECO:0000313" key="2">
    <source>
        <dbReference type="EMBL" id="SVC84680.1"/>
    </source>
</evidence>
<accession>A0A382QIB9</accession>
<dbReference type="Gene3D" id="3.40.50.300">
    <property type="entry name" value="P-loop containing nucleotide triphosphate hydrolases"/>
    <property type="match status" value="1"/>
</dbReference>
<gene>
    <name evidence="2" type="ORF">METZ01_LOCUS337534</name>
</gene>
<feature type="non-terminal residue" evidence="2">
    <location>
        <position position="204"/>
    </location>
</feature>
<dbReference type="EMBL" id="UINC01114400">
    <property type="protein sequence ID" value="SVC84680.1"/>
    <property type="molecule type" value="Genomic_DNA"/>
</dbReference>
<dbReference type="PIRSF" id="PIRSF009320">
    <property type="entry name" value="Nuc_binding_HP_1000"/>
    <property type="match status" value="1"/>
</dbReference>
<reference evidence="2" key="1">
    <citation type="submission" date="2018-05" db="EMBL/GenBank/DDBJ databases">
        <authorList>
            <person name="Lanie J.A."/>
            <person name="Ng W.-L."/>
            <person name="Kazmierczak K.M."/>
            <person name="Andrzejewski T.M."/>
            <person name="Davidsen T.M."/>
            <person name="Wayne K.J."/>
            <person name="Tettelin H."/>
            <person name="Glass J.I."/>
            <person name="Rusch D."/>
            <person name="Podicherti R."/>
            <person name="Tsui H.-C.T."/>
            <person name="Winkler M.E."/>
        </authorList>
    </citation>
    <scope>NUCLEOTIDE SEQUENCE</scope>
</reference>
<proteinExistence type="predicted"/>
<dbReference type="InterPro" id="IPR050678">
    <property type="entry name" value="DNA_Partitioning_ATPase"/>
</dbReference>
<name>A0A382QIB9_9ZZZZ</name>
<feature type="non-terminal residue" evidence="2">
    <location>
        <position position="1"/>
    </location>
</feature>
<organism evidence="2">
    <name type="scientific">marine metagenome</name>
    <dbReference type="NCBI Taxonomy" id="408172"/>
    <lineage>
        <taxon>unclassified sequences</taxon>
        <taxon>metagenomes</taxon>
        <taxon>ecological metagenomes</taxon>
    </lineage>
</organism>